<evidence type="ECO:0000313" key="3">
    <source>
        <dbReference type="Proteomes" id="UP000257109"/>
    </source>
</evidence>
<feature type="compositionally biased region" description="Basic and acidic residues" evidence="1">
    <location>
        <begin position="132"/>
        <end position="141"/>
    </location>
</feature>
<feature type="region of interest" description="Disordered" evidence="1">
    <location>
        <begin position="132"/>
        <end position="154"/>
    </location>
</feature>
<reference evidence="2" key="1">
    <citation type="submission" date="2018-05" db="EMBL/GenBank/DDBJ databases">
        <title>Draft genome of Mucuna pruriens seed.</title>
        <authorList>
            <person name="Nnadi N.E."/>
            <person name="Vos R."/>
            <person name="Hasami M.H."/>
            <person name="Devisetty U.K."/>
            <person name="Aguiy J.C."/>
        </authorList>
    </citation>
    <scope>NUCLEOTIDE SEQUENCE [LARGE SCALE GENOMIC DNA]</scope>
    <source>
        <strain evidence="2">JCA_2017</strain>
    </source>
</reference>
<comment type="caution">
    <text evidence="2">The sequence shown here is derived from an EMBL/GenBank/DDBJ whole genome shotgun (WGS) entry which is preliminary data.</text>
</comment>
<dbReference type="Proteomes" id="UP000257109">
    <property type="component" value="Unassembled WGS sequence"/>
</dbReference>
<organism evidence="2 3">
    <name type="scientific">Mucuna pruriens</name>
    <name type="common">Velvet bean</name>
    <name type="synonym">Dolichos pruriens</name>
    <dbReference type="NCBI Taxonomy" id="157652"/>
    <lineage>
        <taxon>Eukaryota</taxon>
        <taxon>Viridiplantae</taxon>
        <taxon>Streptophyta</taxon>
        <taxon>Embryophyta</taxon>
        <taxon>Tracheophyta</taxon>
        <taxon>Spermatophyta</taxon>
        <taxon>Magnoliopsida</taxon>
        <taxon>eudicotyledons</taxon>
        <taxon>Gunneridae</taxon>
        <taxon>Pentapetalae</taxon>
        <taxon>rosids</taxon>
        <taxon>fabids</taxon>
        <taxon>Fabales</taxon>
        <taxon>Fabaceae</taxon>
        <taxon>Papilionoideae</taxon>
        <taxon>50 kb inversion clade</taxon>
        <taxon>NPAAA clade</taxon>
        <taxon>indigoferoid/millettioid clade</taxon>
        <taxon>Phaseoleae</taxon>
        <taxon>Mucuna</taxon>
    </lineage>
</organism>
<evidence type="ECO:0000256" key="1">
    <source>
        <dbReference type="SAM" id="MobiDB-lite"/>
    </source>
</evidence>
<protein>
    <submittedName>
        <fullName evidence="2">Uncharacterized protein</fullName>
    </submittedName>
</protein>
<feature type="compositionally biased region" description="Basic and acidic residues" evidence="1">
    <location>
        <begin position="33"/>
        <end position="47"/>
    </location>
</feature>
<feature type="region of interest" description="Disordered" evidence="1">
    <location>
        <begin position="33"/>
        <end position="69"/>
    </location>
</feature>
<accession>A0A371ETP3</accession>
<feature type="compositionally biased region" description="Basic and acidic residues" evidence="1">
    <location>
        <begin position="56"/>
        <end position="69"/>
    </location>
</feature>
<dbReference type="AlphaFoldDB" id="A0A371ETP3"/>
<evidence type="ECO:0000313" key="2">
    <source>
        <dbReference type="EMBL" id="RDX69374.1"/>
    </source>
</evidence>
<feature type="non-terminal residue" evidence="2">
    <location>
        <position position="1"/>
    </location>
</feature>
<keyword evidence="3" id="KW-1185">Reference proteome</keyword>
<sequence>MRCSKLGDRRLSHQVMISHLDIRPLFATIKRRMEGEKGKQPRKRSDEQSPLSAEVVRQHEEVEERQRATKERHVEVLKMAMKACPNSTSGVLYSPAGVPTVHKQAVGIQPRGVVRIPLDTQAYHRELQNPTYSDRKVDPTRSFRPICPNKTREADTYENQPPIEITSQRLLSWHITTISKDDTFGGKTALATKRYARVVMAVQGSNLRPRDPVICFTGEDYEGTSPHQDDPMVISLITVDYKIERVLIDHGSSVNVLYWSMFQKLRLPTSNLEECSGTLFGIVEE</sequence>
<gene>
    <name evidence="2" type="ORF">CR513_51518</name>
</gene>
<name>A0A371ETP3_MUCPR</name>
<dbReference type="EMBL" id="QJKJ01012135">
    <property type="protein sequence ID" value="RDX69374.1"/>
    <property type="molecule type" value="Genomic_DNA"/>
</dbReference>
<dbReference type="OrthoDB" id="1752268at2759"/>
<proteinExistence type="predicted"/>